<organism evidence="1 2">
    <name type="scientific">Fusobacterium nucleatum subsp. polymorphum</name>
    <name type="common">Fusobacterium polymorphum</name>
    <dbReference type="NCBI Taxonomy" id="76857"/>
    <lineage>
        <taxon>Bacteria</taxon>
        <taxon>Fusobacteriati</taxon>
        <taxon>Fusobacteriota</taxon>
        <taxon>Fusobacteriia</taxon>
        <taxon>Fusobacteriales</taxon>
        <taxon>Fusobacteriaceae</taxon>
        <taxon>Fusobacterium</taxon>
    </lineage>
</organism>
<evidence type="ECO:0008006" key="3">
    <source>
        <dbReference type="Google" id="ProtNLM"/>
    </source>
</evidence>
<dbReference type="InterPro" id="IPR008840">
    <property type="entry name" value="Sipho_Gp157"/>
</dbReference>
<dbReference type="Proteomes" id="UP000197470">
    <property type="component" value="Unassembled WGS sequence"/>
</dbReference>
<reference evidence="1 2" key="1">
    <citation type="submission" date="2017-05" db="EMBL/GenBank/DDBJ databases">
        <title>Genome sequencing of Fusobacterium nucleatum subsp. polymorphum KCOM 1001 (=ChDC F119).</title>
        <authorList>
            <person name="Kook J.-K."/>
            <person name="Park S.-N."/>
            <person name="Lim Y.K."/>
            <person name="Roh H."/>
        </authorList>
    </citation>
    <scope>NUCLEOTIDE SEQUENCE [LARGE SCALE GENOMIC DNA]</scope>
    <source>
        <strain evidence="1 2">KCOM 1001</strain>
    </source>
</reference>
<accession>A0A246EGI1</accession>
<evidence type="ECO:0000313" key="2">
    <source>
        <dbReference type="Proteomes" id="UP000197470"/>
    </source>
</evidence>
<comment type="caution">
    <text evidence="1">The sequence shown here is derived from an EMBL/GenBank/DDBJ whole genome shotgun (WGS) entry which is preliminary data.</text>
</comment>
<gene>
    <name evidence="1" type="ORF">CA839_07305</name>
</gene>
<protein>
    <recommendedName>
        <fullName evidence="3">Siphovirus Gp157 family protein</fullName>
    </recommendedName>
</protein>
<dbReference type="Pfam" id="PF05565">
    <property type="entry name" value="Sipho_Gp157"/>
    <property type="match status" value="1"/>
</dbReference>
<dbReference type="AlphaFoldDB" id="A0A246EGI1"/>
<proteinExistence type="predicted"/>
<name>A0A246EGI1_FUSNP</name>
<evidence type="ECO:0000313" key="1">
    <source>
        <dbReference type="EMBL" id="OWP25719.1"/>
    </source>
</evidence>
<dbReference type="SUPFAM" id="SSF161266">
    <property type="entry name" value="Gam-like"/>
    <property type="match status" value="1"/>
</dbReference>
<dbReference type="EMBL" id="NHRT01000001">
    <property type="protein sequence ID" value="OWP25719.1"/>
    <property type="molecule type" value="Genomic_DNA"/>
</dbReference>
<sequence>MKAYEIIGAMEDTLDIFLESEGTESDKENYDYVMEFLKEELNNKSSSILKYIRNLELDSKIAKDEADRLDNLSKSKMNKVKKLKEYLINIMQYLDKKKIETDLGSYGIRNSIKVDVYDMTLLPSEFIRVKEEVTPDKEKIADYIKKNGELNGARIVTGYSLQIR</sequence>
<dbReference type="RefSeq" id="WP_088388960.1">
    <property type="nucleotide sequence ID" value="NZ_NHRT01000001.1"/>
</dbReference>